<dbReference type="CDD" id="cd00093">
    <property type="entry name" value="HTH_XRE"/>
    <property type="match status" value="1"/>
</dbReference>
<dbReference type="InterPro" id="IPR027417">
    <property type="entry name" value="P-loop_NTPase"/>
</dbReference>
<dbReference type="InterPro" id="IPR010982">
    <property type="entry name" value="Lambda_DNA-bd_dom_sf"/>
</dbReference>
<organism evidence="2 3">
    <name type="scientific">Paractinoplanes aksuensis</name>
    <dbReference type="NCBI Taxonomy" id="2939490"/>
    <lineage>
        <taxon>Bacteria</taxon>
        <taxon>Bacillati</taxon>
        <taxon>Actinomycetota</taxon>
        <taxon>Actinomycetes</taxon>
        <taxon>Micromonosporales</taxon>
        <taxon>Micromonosporaceae</taxon>
        <taxon>Paractinoplanes</taxon>
    </lineage>
</organism>
<protein>
    <submittedName>
        <fullName evidence="2">Helix-turn-helix domain-containing protein</fullName>
    </submittedName>
</protein>
<feature type="domain" description="HTH cro/C1-type" evidence="1">
    <location>
        <begin position="10"/>
        <end position="67"/>
    </location>
</feature>
<dbReference type="EMBL" id="JAMYJR010000064">
    <property type="protein sequence ID" value="MCO8277770.1"/>
    <property type="molecule type" value="Genomic_DNA"/>
</dbReference>
<dbReference type="RefSeq" id="WP_253243775.1">
    <property type="nucleotide sequence ID" value="NZ_JAMYJR010000064.1"/>
</dbReference>
<comment type="caution">
    <text evidence="2">The sequence shown here is derived from an EMBL/GenBank/DDBJ whole genome shotgun (WGS) entry which is preliminary data.</text>
</comment>
<gene>
    <name evidence="2" type="ORF">M1L60_45075</name>
</gene>
<dbReference type="SMART" id="SM00530">
    <property type="entry name" value="HTH_XRE"/>
    <property type="match status" value="1"/>
</dbReference>
<proteinExistence type="predicted"/>
<dbReference type="SUPFAM" id="SSF52540">
    <property type="entry name" value="P-loop containing nucleoside triphosphate hydrolases"/>
    <property type="match status" value="1"/>
</dbReference>
<accession>A0ABT1E446</accession>
<dbReference type="Proteomes" id="UP001523369">
    <property type="component" value="Unassembled WGS sequence"/>
</dbReference>
<keyword evidence="3" id="KW-1185">Reference proteome</keyword>
<sequence>MSQDAFGATLRRARQDAGLTIAELAAASGISPRAISDMERGHSRAPRRSTVAALAAVLPTWQSQPEQDVGGFAGRDGELARLRGVAGDAPVMVICGTAGVGKTALALAFAGAPLILPFRSSMAEPADPVPSALPALGVPAAEVPSGAEDRAALFRARLERRTGVTILDDVANEAQIRPLLPASGPSFTIVTSRRLLTGLEGVHRLHLNALPPPEAVAALTAMLPGGFPEAEIAEAARECHGVPLLLRAAADRLTAQTERAPGQLAAEALGPSYARLSPSAAQVFLSLTSVITSRPDAEDALDELVETSFLEVAADGSHHLPPLSRLFQAQLLAG</sequence>
<dbReference type="InterPro" id="IPR001387">
    <property type="entry name" value="Cro/C1-type_HTH"/>
</dbReference>
<evidence type="ECO:0000313" key="3">
    <source>
        <dbReference type="Proteomes" id="UP001523369"/>
    </source>
</evidence>
<dbReference type="Pfam" id="PF13560">
    <property type="entry name" value="HTH_31"/>
    <property type="match status" value="1"/>
</dbReference>
<name>A0ABT1E446_9ACTN</name>
<dbReference type="SUPFAM" id="SSF47413">
    <property type="entry name" value="lambda repressor-like DNA-binding domains"/>
    <property type="match status" value="1"/>
</dbReference>
<evidence type="ECO:0000259" key="1">
    <source>
        <dbReference type="PROSITE" id="PS50943"/>
    </source>
</evidence>
<reference evidence="2 3" key="1">
    <citation type="submission" date="2022-06" db="EMBL/GenBank/DDBJ databases">
        <title>New Species of the Genus Actinoplanes, ActinopZanes ferrugineus.</title>
        <authorList>
            <person name="Ding P."/>
        </authorList>
    </citation>
    <scope>NUCLEOTIDE SEQUENCE [LARGE SCALE GENOMIC DNA]</scope>
    <source>
        <strain evidence="2 3">TRM88003</strain>
    </source>
</reference>
<dbReference type="Gene3D" id="1.10.260.40">
    <property type="entry name" value="lambda repressor-like DNA-binding domains"/>
    <property type="match status" value="1"/>
</dbReference>
<dbReference type="PRINTS" id="PR00364">
    <property type="entry name" value="DISEASERSIST"/>
</dbReference>
<dbReference type="PROSITE" id="PS50943">
    <property type="entry name" value="HTH_CROC1"/>
    <property type="match status" value="1"/>
</dbReference>
<dbReference type="Gene3D" id="3.40.50.300">
    <property type="entry name" value="P-loop containing nucleotide triphosphate hydrolases"/>
    <property type="match status" value="1"/>
</dbReference>
<evidence type="ECO:0000313" key="2">
    <source>
        <dbReference type="EMBL" id="MCO8277770.1"/>
    </source>
</evidence>